<dbReference type="InterPro" id="IPR047187">
    <property type="entry name" value="SF1_C_Upf1"/>
</dbReference>
<dbReference type="Gene3D" id="3.40.50.300">
    <property type="entry name" value="P-loop containing nucleotide triphosphate hydrolases"/>
    <property type="match status" value="3"/>
</dbReference>
<dbReference type="InterPro" id="IPR027417">
    <property type="entry name" value="P-loop_NTPase"/>
</dbReference>
<sequence>MGAATVGTDTAEALRGRLSRFAQYLAALRSLWAEPIRGLDQVRSSLYWQHHLPVGPGGAQLGDVLDGPWLAVRRVALPPPPRPSASIGPLVTAYDDPAREPQLRADWAQLAADRRLPLEAGPQGVADWVARSWRPWAEEAQEAVRIRSCYHRLFELRLAAERQAGTHELVWGHGVLVATINGHSVEYPLVVTPVQVEVDVDSASLTVAPGAESRLQSEMFEGLPVEVKALLELAEPGGVLKFDPWNAEQREDLYRRALIRLGFDPVVVGPDDDAPVRDAYVRDSGLLMLRPRRTALPGFLEQMRERIAEGTATLGALDMMLADAPSLLPDTEDERFPAGERVLFPLPANDQQVAIVRRLARHRLVAVQGPPGTGKTHTIANLICHLVANGQRVLVVAHREEPLAEVREKLPPSIRPLAVSVMGSSSAQLTQLQIAVQHLQGQAASLEPDRTAHALQQTYALLERAERDRAGKQAALRAVAERDGRTFRLDGAEAPATQVGEWLRAHESTYGFIPDLLSAADPFPLGATETTALVELTRSLSPEARRDAIRRLPSWAELPSGAVLHRIDDRFARAAARVRDLRADGVDVEAVRRSGRAAVTDLADALEQLAHGVSSRPAWVERIAEQIALSETWRESWVTGVERCREAVRETARWKTDTASYDVDIPADLETDRGRLLDELTAIRARLTDGKGLNRVLHRRLVTVRDAIRVNGGTARTVEDIDAVIGTLRLRDERAKLARRWVNLVVEIDGPPLDAEVAPEHAVGRHLPVLGAVLEAEATRWPELRAQAARYLPFPPEGRADPAAVQSLAERVSGLLSVHELDEADAERRAVRATLDDGLADAYGAAHWRRLHEAWTAGNYDDWDAVLADSEHLRTLTAGARRWRDLWATLDRAAPLWAARVAEATTLPDADVCEAAWRWRQADTWMREVIGTEQTGQLSRQIDALNERIRELTREITTQSAWLSVAQGIDDRTRDALGGWALALRKIGKKTGERAAPLIALAQEKMRDAQTAVPVWIMSADRAIQQFQGGTTPFDVVIVDEASQCGPFALPVLSLARRAVVVGDDKQIGPYAVGIPTEAVVRLTEQHLTGIPSREFFDLTTSVYDHALRRAPEKLMLTEHFRCVPEIITFSSIHWYAGAIQPLRTDRGGLPPIRTEFIPEGVRQDIGGKTVNHAEADALVETICRLAVDPRYDGKSFGVVSLLSGSNQAQYIEEALVERLGVQEMARRQLKVGDSYAFQGAERDVMFLSLVVSANDTGRIGAFTAQDRERRINVAASRAKDQMWVFHSVRADDLGLDDVRGKLLRYCADPQRPDEVYDRLEDRCESGLERAVLRKLVARGLTPVPQFPIGSYRVDFVVPAPDGRRLAIECDGDQYHGLDRWEDDLRRQSVLERVGRCVFWRVRGSHFARDPEGALAGLWALVAELGIGAAGEGRSGSAADSPVEPRLTVDDVLDVRPVPIVASAPTLDREPATAPSATPPAPPEPPLPPVPDGGANPAARQRPAPPAPPEPVVAPARVVPAAATPPAPPQPVVAPTQVVRTAETAPPAPPEPVAAPARVVRTAEAAPPAPPQPVAAARAVEAVPAARAVEAGPAARVSDKPSVPVPPGYRLAGWIRPDEAAAVLAAYEGERTTFVRSGGAKVGEARYYAEGTEEAQKFHANVALLRIRANGQERLIRWVKQYEAEAIFRAFNARQDLIVRDADGRPAGKVEFFPPDSAEAKAYRSTTRLLRGRPPAE</sequence>
<dbReference type="Proteomes" id="UP000184440">
    <property type="component" value="Unassembled WGS sequence"/>
</dbReference>
<dbReference type="SUPFAM" id="SSF52540">
    <property type="entry name" value="P-loop containing nucleoside triphosphate hydrolases"/>
    <property type="match status" value="2"/>
</dbReference>
<dbReference type="InterPro" id="IPR049468">
    <property type="entry name" value="Restrct_endonuc-II-like_dom"/>
</dbReference>
<dbReference type="GO" id="GO:0004386">
    <property type="term" value="F:helicase activity"/>
    <property type="evidence" value="ECO:0007669"/>
    <property type="project" value="InterPro"/>
</dbReference>
<feature type="region of interest" description="Disordered" evidence="1">
    <location>
        <begin position="1462"/>
        <end position="1553"/>
    </location>
</feature>
<dbReference type="Pfam" id="PF18741">
    <property type="entry name" value="MTES_1575"/>
    <property type="match status" value="1"/>
</dbReference>
<evidence type="ECO:0000259" key="4">
    <source>
        <dbReference type="Pfam" id="PF18741"/>
    </source>
</evidence>
<dbReference type="Pfam" id="PF13087">
    <property type="entry name" value="AAA_12"/>
    <property type="match status" value="1"/>
</dbReference>
<organism evidence="5 6">
    <name type="scientific">Cryptosporangium aurantiacum</name>
    <dbReference type="NCBI Taxonomy" id="134849"/>
    <lineage>
        <taxon>Bacteria</taxon>
        <taxon>Bacillati</taxon>
        <taxon>Actinomycetota</taxon>
        <taxon>Actinomycetes</taxon>
        <taxon>Cryptosporangiales</taxon>
        <taxon>Cryptosporangiaceae</taxon>
        <taxon>Cryptosporangium</taxon>
    </lineage>
</organism>
<dbReference type="InterPro" id="IPR041679">
    <property type="entry name" value="DNA2/NAM7-like_C"/>
</dbReference>
<evidence type="ECO:0000259" key="2">
    <source>
        <dbReference type="Pfam" id="PF13086"/>
    </source>
</evidence>
<dbReference type="PANTHER" id="PTHR10887">
    <property type="entry name" value="DNA2/NAM7 HELICASE FAMILY"/>
    <property type="match status" value="1"/>
</dbReference>
<evidence type="ECO:0000313" key="5">
    <source>
        <dbReference type="EMBL" id="SHN45084.1"/>
    </source>
</evidence>
<dbReference type="Gene3D" id="3.40.960.10">
    <property type="entry name" value="VSR Endonuclease"/>
    <property type="match status" value="1"/>
</dbReference>
<dbReference type="InterPro" id="IPR011335">
    <property type="entry name" value="Restrct_endonuc-II-like"/>
</dbReference>
<feature type="domain" description="DNA2/NAM7 helicase helicase" evidence="2">
    <location>
        <begin position="349"/>
        <end position="425"/>
    </location>
</feature>
<dbReference type="SUPFAM" id="SSF52980">
    <property type="entry name" value="Restriction endonuclease-like"/>
    <property type="match status" value="1"/>
</dbReference>
<feature type="compositionally biased region" description="Pro residues" evidence="1">
    <location>
        <begin position="1523"/>
        <end position="1532"/>
    </location>
</feature>
<dbReference type="InterPro" id="IPR041677">
    <property type="entry name" value="DNA2/NAM7_AAA_11"/>
</dbReference>
<accession>A0A1M7RFS0</accession>
<feature type="domain" description="Restriction endonuclease type II-like" evidence="4">
    <location>
        <begin position="1329"/>
        <end position="1420"/>
    </location>
</feature>
<dbReference type="RefSeq" id="WP_073261786.1">
    <property type="nucleotide sequence ID" value="NZ_FRCS01000011.1"/>
</dbReference>
<feature type="domain" description="DNA2/NAM7 helicase-like C-terminal" evidence="3">
    <location>
        <begin position="1101"/>
        <end position="1286"/>
    </location>
</feature>
<dbReference type="STRING" id="134849.SAMN05443668_111120"/>
<feature type="compositionally biased region" description="Low complexity" evidence="1">
    <location>
        <begin position="1492"/>
        <end position="1502"/>
    </location>
</feature>
<dbReference type="EMBL" id="FRCS01000011">
    <property type="protein sequence ID" value="SHN45084.1"/>
    <property type="molecule type" value="Genomic_DNA"/>
</dbReference>
<evidence type="ECO:0000259" key="3">
    <source>
        <dbReference type="Pfam" id="PF13087"/>
    </source>
</evidence>
<proteinExistence type="predicted"/>
<dbReference type="PANTHER" id="PTHR10887:SF495">
    <property type="entry name" value="HELICASE SENATAXIN ISOFORM X1-RELATED"/>
    <property type="match status" value="1"/>
</dbReference>
<dbReference type="OrthoDB" id="9757917at2"/>
<feature type="compositionally biased region" description="Low complexity" evidence="1">
    <location>
        <begin position="1533"/>
        <end position="1545"/>
    </location>
</feature>
<reference evidence="5 6" key="1">
    <citation type="submission" date="2016-11" db="EMBL/GenBank/DDBJ databases">
        <authorList>
            <person name="Jaros S."/>
            <person name="Januszkiewicz K."/>
            <person name="Wedrychowicz H."/>
        </authorList>
    </citation>
    <scope>NUCLEOTIDE SEQUENCE [LARGE SCALE GENOMIC DNA]</scope>
    <source>
        <strain evidence="5 6">DSM 46144</strain>
    </source>
</reference>
<dbReference type="InterPro" id="IPR045055">
    <property type="entry name" value="DNA2/NAM7-like"/>
</dbReference>
<name>A0A1M7RFS0_9ACTN</name>
<evidence type="ECO:0000313" key="6">
    <source>
        <dbReference type="Proteomes" id="UP000184440"/>
    </source>
</evidence>
<gene>
    <name evidence="5" type="ORF">SAMN05443668_111120</name>
</gene>
<protein>
    <submittedName>
        <fullName evidence="5">Part of AAA domain-containing protein</fullName>
    </submittedName>
</protein>
<feature type="compositionally biased region" description="Pro residues" evidence="1">
    <location>
        <begin position="1503"/>
        <end position="1512"/>
    </location>
</feature>
<dbReference type="CDD" id="cd18808">
    <property type="entry name" value="SF1_C_Upf1"/>
    <property type="match status" value="1"/>
</dbReference>
<dbReference type="Pfam" id="PF13086">
    <property type="entry name" value="AAA_11"/>
    <property type="match status" value="1"/>
</dbReference>
<evidence type="ECO:0000256" key="1">
    <source>
        <dbReference type="SAM" id="MobiDB-lite"/>
    </source>
</evidence>
<feature type="compositionally biased region" description="Low complexity" evidence="1">
    <location>
        <begin position="1513"/>
        <end position="1522"/>
    </location>
</feature>
<keyword evidence="6" id="KW-1185">Reference proteome</keyword>
<feature type="compositionally biased region" description="Pro residues" evidence="1">
    <location>
        <begin position="1477"/>
        <end position="1491"/>
    </location>
</feature>